<evidence type="ECO:0000313" key="9">
    <source>
        <dbReference type="Proteomes" id="UP001521150"/>
    </source>
</evidence>
<evidence type="ECO:0000313" key="8">
    <source>
        <dbReference type="EMBL" id="MCE7010107.1"/>
    </source>
</evidence>
<dbReference type="PROSITE" id="PS00216">
    <property type="entry name" value="SUGAR_TRANSPORT_1"/>
    <property type="match status" value="1"/>
</dbReference>
<evidence type="ECO:0000256" key="4">
    <source>
        <dbReference type="ARBA" id="ARBA00022989"/>
    </source>
</evidence>
<dbReference type="Proteomes" id="UP001521150">
    <property type="component" value="Unassembled WGS sequence"/>
</dbReference>
<dbReference type="CDD" id="cd06173">
    <property type="entry name" value="MFS_MefA_like"/>
    <property type="match status" value="1"/>
</dbReference>
<accession>A0ABS8ZW81</accession>
<proteinExistence type="predicted"/>
<evidence type="ECO:0000259" key="7">
    <source>
        <dbReference type="PROSITE" id="PS50850"/>
    </source>
</evidence>
<feature type="domain" description="Major facilitator superfamily (MFS) profile" evidence="7">
    <location>
        <begin position="1"/>
        <end position="400"/>
    </location>
</feature>
<dbReference type="InterPro" id="IPR036259">
    <property type="entry name" value="MFS_trans_sf"/>
</dbReference>
<comment type="subcellular location">
    <subcellularLocation>
        <location evidence="1">Cell membrane</location>
        <topology evidence="1">Multi-pass membrane protein</topology>
    </subcellularLocation>
</comment>
<keyword evidence="4 6" id="KW-1133">Transmembrane helix</keyword>
<evidence type="ECO:0000256" key="3">
    <source>
        <dbReference type="ARBA" id="ARBA00022692"/>
    </source>
</evidence>
<protein>
    <submittedName>
        <fullName evidence="8">MFS transporter</fullName>
    </submittedName>
</protein>
<comment type="caution">
    <text evidence="8">The sequence shown here is derived from an EMBL/GenBank/DDBJ whole genome shotgun (WGS) entry which is preliminary data.</text>
</comment>
<dbReference type="InterPro" id="IPR020846">
    <property type="entry name" value="MFS_dom"/>
</dbReference>
<dbReference type="PROSITE" id="PS50850">
    <property type="entry name" value="MFS"/>
    <property type="match status" value="1"/>
</dbReference>
<evidence type="ECO:0000256" key="2">
    <source>
        <dbReference type="ARBA" id="ARBA00022475"/>
    </source>
</evidence>
<evidence type="ECO:0000256" key="6">
    <source>
        <dbReference type="SAM" id="Phobius"/>
    </source>
</evidence>
<feature type="transmembrane region" description="Helical" evidence="6">
    <location>
        <begin position="152"/>
        <end position="169"/>
    </location>
</feature>
<gene>
    <name evidence="8" type="ORF">LWC34_45990</name>
</gene>
<dbReference type="Pfam" id="PF07690">
    <property type="entry name" value="MFS_1"/>
    <property type="match status" value="1"/>
</dbReference>
<reference evidence="8 9" key="1">
    <citation type="submission" date="2021-12" db="EMBL/GenBank/DDBJ databases">
        <title>Genome sequence of Kibdelosporangium philippinense ATCC 49844.</title>
        <authorList>
            <person name="Fedorov E.A."/>
            <person name="Omeragic M."/>
            <person name="Shalygina K.F."/>
            <person name="Maclea K.S."/>
        </authorList>
    </citation>
    <scope>NUCLEOTIDE SEQUENCE [LARGE SCALE GENOMIC DNA]</scope>
    <source>
        <strain evidence="8 9">ATCC 49844</strain>
    </source>
</reference>
<name>A0ABS8ZW81_9PSEU</name>
<sequence>MVRIPPLLRESGFRRLWLAATVSVIGDGVTTVAVPLTAAVALDASVAEMGILAALAWFPSLLFSVHAGVLADRFGRRRAVMIASDVARLALLGSLWISHAFDVLTMTQLFVTVFVFGIFSTLFTVSENTVFVALVPPDRYVEGQALTEGSKSLAFLVGPALGGMAVSALSAPGALLLDAVSFLVSAFLIGGIRVLEPPQATERTSVGAGFRYIARTRDIREVLSVTATTNLFQMMFSAIVVLYLVEQVHLSPTLIGLSLAVGSVGGLLASASAARVARRIGVGRTLTSGVLLSSLPLLTIPLIGWPALILMAYVVVDFGHAIRDISVGTIFSARVPDELRSRVRGAFMAVSFGTRPLGALLGGALGSAIGLAPTLAISALGAALPTLWLCRSPLRKFAPV</sequence>
<feature type="transmembrane region" description="Helical" evidence="6">
    <location>
        <begin position="257"/>
        <end position="277"/>
    </location>
</feature>
<keyword evidence="5 6" id="KW-0472">Membrane</keyword>
<dbReference type="InterPro" id="IPR011701">
    <property type="entry name" value="MFS"/>
</dbReference>
<keyword evidence="2" id="KW-1003">Cell membrane</keyword>
<feature type="transmembrane region" description="Helical" evidence="6">
    <location>
        <begin position="16"/>
        <end position="38"/>
    </location>
</feature>
<dbReference type="RefSeq" id="WP_233734079.1">
    <property type="nucleotide sequence ID" value="NZ_JAJVCN010000004.1"/>
</dbReference>
<feature type="transmembrane region" description="Helical" evidence="6">
    <location>
        <begin position="50"/>
        <end position="71"/>
    </location>
</feature>
<keyword evidence="9" id="KW-1185">Reference proteome</keyword>
<dbReference type="SUPFAM" id="SSF103473">
    <property type="entry name" value="MFS general substrate transporter"/>
    <property type="match status" value="1"/>
</dbReference>
<dbReference type="PANTHER" id="PTHR23513:SF6">
    <property type="entry name" value="MAJOR FACILITATOR SUPERFAMILY ASSOCIATED DOMAIN-CONTAINING PROTEIN"/>
    <property type="match status" value="1"/>
</dbReference>
<dbReference type="InterPro" id="IPR005829">
    <property type="entry name" value="Sugar_transporter_CS"/>
</dbReference>
<feature type="transmembrane region" description="Helical" evidence="6">
    <location>
        <begin position="109"/>
        <end position="131"/>
    </location>
</feature>
<dbReference type="PANTHER" id="PTHR23513">
    <property type="entry name" value="INTEGRAL MEMBRANE EFFLUX PROTEIN-RELATED"/>
    <property type="match status" value="1"/>
</dbReference>
<dbReference type="Gene3D" id="1.20.1250.20">
    <property type="entry name" value="MFS general substrate transporter like domains"/>
    <property type="match status" value="1"/>
</dbReference>
<evidence type="ECO:0000256" key="1">
    <source>
        <dbReference type="ARBA" id="ARBA00004651"/>
    </source>
</evidence>
<dbReference type="EMBL" id="JAJVCN010000004">
    <property type="protein sequence ID" value="MCE7010107.1"/>
    <property type="molecule type" value="Genomic_DNA"/>
</dbReference>
<feature type="transmembrane region" description="Helical" evidence="6">
    <location>
        <begin position="222"/>
        <end position="245"/>
    </location>
</feature>
<feature type="transmembrane region" description="Helical" evidence="6">
    <location>
        <begin position="357"/>
        <end position="390"/>
    </location>
</feature>
<keyword evidence="3 6" id="KW-0812">Transmembrane</keyword>
<feature type="transmembrane region" description="Helical" evidence="6">
    <location>
        <begin position="289"/>
        <end position="316"/>
    </location>
</feature>
<organism evidence="8 9">
    <name type="scientific">Kibdelosporangium philippinense</name>
    <dbReference type="NCBI Taxonomy" id="211113"/>
    <lineage>
        <taxon>Bacteria</taxon>
        <taxon>Bacillati</taxon>
        <taxon>Actinomycetota</taxon>
        <taxon>Actinomycetes</taxon>
        <taxon>Pseudonocardiales</taxon>
        <taxon>Pseudonocardiaceae</taxon>
        <taxon>Kibdelosporangium</taxon>
    </lineage>
</organism>
<evidence type="ECO:0000256" key="5">
    <source>
        <dbReference type="ARBA" id="ARBA00023136"/>
    </source>
</evidence>